<evidence type="ECO:0000313" key="11">
    <source>
        <dbReference type="EMBL" id="EHY30458.1"/>
    </source>
</evidence>
<dbReference type="HOGENOM" id="CLU_053306_1_1_4"/>
<comment type="catalytic activity">
    <reaction evidence="8 9">
        <text>(2S,6S)-2,6-diaminopimelate = meso-2,6-diaminopimelate</text>
        <dbReference type="Rhea" id="RHEA:15393"/>
        <dbReference type="ChEBI" id="CHEBI:57609"/>
        <dbReference type="ChEBI" id="CHEBI:57791"/>
        <dbReference type="EC" id="5.1.1.7"/>
    </reaction>
</comment>
<feature type="site" description="Could be important to modulate the pK values of the two catalytic cysteine residues" evidence="9">
    <location>
        <position position="162"/>
    </location>
</feature>
<dbReference type="PANTHER" id="PTHR31689">
    <property type="entry name" value="DIAMINOPIMELATE EPIMERASE, CHLOROPLASTIC"/>
    <property type="match status" value="1"/>
</dbReference>
<sequence length="284" mass="30282">MRFWKMQGGGNDFVVIDGVTEPVALSAGRVRRLCDRRLGVGADQLLLVEPARTPEEDFRYRIFNADGGEVEQCGNGARAMGKFLFEKGLASRPEVRLRAAKGVITVRERPDGLLSVDMGAPDFDPASLPSTCGQLPNIDGEWVLSVEGNPVRLRTVSMGNPHAVIRVGSTGDAPVTTLGPKVENHRAFPNRTNVEFVETLSPTHVRFRVWERGAGETPCCGSGACAVVAAGVASGALRKDADIHVETPGGTLTVRWAGPGAGVILSGTVEKVFEGEIELAPQEE</sequence>
<feature type="binding site" evidence="9">
    <location>
        <position position="193"/>
    </location>
    <ligand>
        <name>substrate</name>
    </ligand>
</feature>
<accession>H3KHF1</accession>
<evidence type="ECO:0000256" key="3">
    <source>
        <dbReference type="ARBA" id="ARBA00013080"/>
    </source>
</evidence>
<comment type="subunit">
    <text evidence="9">Homodimer.</text>
</comment>
<keyword evidence="12" id="KW-1185">Reference proteome</keyword>
<dbReference type="EC" id="5.1.1.7" evidence="3 9"/>
<comment type="subcellular location">
    <subcellularLocation>
        <location evidence="9">Cytoplasm</location>
    </subcellularLocation>
</comment>
<keyword evidence="6 9" id="KW-0457">Lysine biosynthesis</keyword>
<name>H3KHF1_9BURK</name>
<feature type="binding site" evidence="9">
    <location>
        <position position="11"/>
    </location>
    <ligand>
        <name>substrate</name>
    </ligand>
</feature>
<dbReference type="STRING" id="762967.HMPREF9440_02195"/>
<dbReference type="Proteomes" id="UP000004956">
    <property type="component" value="Unassembled WGS sequence"/>
</dbReference>
<dbReference type="PANTHER" id="PTHR31689:SF0">
    <property type="entry name" value="DIAMINOPIMELATE EPIMERASE"/>
    <property type="match status" value="1"/>
</dbReference>
<dbReference type="AlphaFoldDB" id="H3KHF1"/>
<dbReference type="Gene3D" id="3.10.310.10">
    <property type="entry name" value="Diaminopimelate Epimerase, Chain A, domain 1"/>
    <property type="match status" value="2"/>
</dbReference>
<dbReference type="GO" id="GO:0005829">
    <property type="term" value="C:cytosol"/>
    <property type="evidence" value="ECO:0007669"/>
    <property type="project" value="TreeGrafter"/>
</dbReference>
<dbReference type="PATRIC" id="fig|762967.3.peg.1726"/>
<evidence type="ECO:0000256" key="10">
    <source>
        <dbReference type="PROSITE-ProRule" id="PRU10125"/>
    </source>
</evidence>
<comment type="function">
    <text evidence="9">Catalyzes the stereoinversion of LL-2,6-diaminopimelate (L,L-DAP) to meso-diaminopimelate (meso-DAP), a precursor of L-lysine and an essential component of the bacterial peptidoglycan.</text>
</comment>
<evidence type="ECO:0000256" key="9">
    <source>
        <dbReference type="HAMAP-Rule" id="MF_00197"/>
    </source>
</evidence>
<keyword evidence="4 9" id="KW-0963">Cytoplasm</keyword>
<evidence type="ECO:0000256" key="7">
    <source>
        <dbReference type="ARBA" id="ARBA00023235"/>
    </source>
</evidence>
<dbReference type="GO" id="GO:0008837">
    <property type="term" value="F:diaminopimelate epimerase activity"/>
    <property type="evidence" value="ECO:0007669"/>
    <property type="project" value="UniProtKB-UniRule"/>
</dbReference>
<keyword evidence="5 9" id="KW-0028">Amino-acid biosynthesis</keyword>
<feature type="active site" evidence="10">
    <location>
        <position position="73"/>
    </location>
</feature>
<evidence type="ECO:0000313" key="12">
    <source>
        <dbReference type="Proteomes" id="UP000004956"/>
    </source>
</evidence>
<dbReference type="PROSITE" id="PS01326">
    <property type="entry name" value="DAP_EPIMERASE"/>
    <property type="match status" value="1"/>
</dbReference>
<comment type="pathway">
    <text evidence="1 9">Amino-acid biosynthesis; L-lysine biosynthesis via DAP pathway; DL-2,6-diaminopimelate from LL-2,6-diaminopimelate: step 1/1.</text>
</comment>
<evidence type="ECO:0000256" key="6">
    <source>
        <dbReference type="ARBA" id="ARBA00023154"/>
    </source>
</evidence>
<feature type="site" description="Could be important to modulate the pK values of the two catalytic cysteine residues" evidence="9">
    <location>
        <position position="211"/>
    </location>
</feature>
<evidence type="ECO:0000256" key="1">
    <source>
        <dbReference type="ARBA" id="ARBA00005196"/>
    </source>
</evidence>
<reference evidence="11 12" key="1">
    <citation type="submission" date="2011-11" db="EMBL/GenBank/DDBJ databases">
        <authorList>
            <person name="Weinstock G."/>
            <person name="Sodergren E."/>
            <person name="Clifton S."/>
            <person name="Fulton L."/>
            <person name="Fulton B."/>
            <person name="Courtney L."/>
            <person name="Fronick C."/>
            <person name="Harrison M."/>
            <person name="Strong C."/>
            <person name="Farmer C."/>
            <person name="Delahaunty K."/>
            <person name="Markovic C."/>
            <person name="Hall O."/>
            <person name="Minx P."/>
            <person name="Tomlinson C."/>
            <person name="Mitreva M."/>
            <person name="Hou S."/>
            <person name="Chen J."/>
            <person name="Wollam A."/>
            <person name="Pepin K.H."/>
            <person name="Johnson M."/>
            <person name="Bhonagiri V."/>
            <person name="Zhang X."/>
            <person name="Suruliraj S."/>
            <person name="Warren W."/>
            <person name="Chinwalla A."/>
            <person name="Mardis E.R."/>
            <person name="Wilson R.K."/>
        </authorList>
    </citation>
    <scope>NUCLEOTIDE SEQUENCE [LARGE SCALE GENOMIC DNA]</scope>
    <source>
        <strain evidence="11 12">YIT 11816</strain>
    </source>
</reference>
<proteinExistence type="inferred from homology"/>
<dbReference type="SUPFAM" id="SSF54506">
    <property type="entry name" value="Diaminopimelate epimerase-like"/>
    <property type="match status" value="1"/>
</dbReference>
<feature type="binding site" evidence="9">
    <location>
        <begin position="74"/>
        <end position="75"/>
    </location>
    <ligand>
        <name>substrate</name>
    </ligand>
</feature>
<dbReference type="GO" id="GO:0009089">
    <property type="term" value="P:lysine biosynthetic process via diaminopimelate"/>
    <property type="evidence" value="ECO:0007669"/>
    <property type="project" value="UniProtKB-UniRule"/>
</dbReference>
<feature type="binding site" evidence="9">
    <location>
        <position position="64"/>
    </location>
    <ligand>
        <name>substrate</name>
    </ligand>
</feature>
<dbReference type="Pfam" id="PF01678">
    <property type="entry name" value="DAP_epimerase"/>
    <property type="match status" value="2"/>
</dbReference>
<evidence type="ECO:0000256" key="8">
    <source>
        <dbReference type="ARBA" id="ARBA00051712"/>
    </source>
</evidence>
<keyword evidence="7 9" id="KW-0413">Isomerase</keyword>
<dbReference type="HAMAP" id="MF_00197">
    <property type="entry name" value="DAP_epimerase"/>
    <property type="match status" value="1"/>
</dbReference>
<feature type="binding site" evidence="9">
    <location>
        <position position="44"/>
    </location>
    <ligand>
        <name>substrate</name>
    </ligand>
</feature>
<protein>
    <recommendedName>
        <fullName evidence="3 9">Diaminopimelate epimerase</fullName>
        <shortName evidence="9">DAP epimerase</shortName>
        <ecNumber evidence="3 9">5.1.1.7</ecNumber>
    </recommendedName>
    <alternativeName>
        <fullName evidence="9">PLP-independent amino acid racemase</fullName>
    </alternativeName>
</protein>
<evidence type="ECO:0000256" key="2">
    <source>
        <dbReference type="ARBA" id="ARBA00010219"/>
    </source>
</evidence>
<feature type="binding site" evidence="9">
    <location>
        <position position="160"/>
    </location>
    <ligand>
        <name>substrate</name>
    </ligand>
</feature>
<dbReference type="EMBL" id="AFBQ01000331">
    <property type="protein sequence ID" value="EHY30458.1"/>
    <property type="molecule type" value="Genomic_DNA"/>
</dbReference>
<feature type="active site" description="Proton acceptor" evidence="9">
    <location>
        <position position="220"/>
    </location>
</feature>
<dbReference type="InterPro" id="IPR001653">
    <property type="entry name" value="DAP_epimerase_DapF"/>
</dbReference>
<dbReference type="FunFam" id="3.10.310.10:FF:000001">
    <property type="entry name" value="Diaminopimelate epimerase"/>
    <property type="match status" value="1"/>
</dbReference>
<feature type="active site" description="Proton donor" evidence="9">
    <location>
        <position position="73"/>
    </location>
</feature>
<dbReference type="UniPathway" id="UPA00034">
    <property type="reaction ID" value="UER00025"/>
</dbReference>
<feature type="binding site" evidence="9">
    <location>
        <begin position="221"/>
        <end position="222"/>
    </location>
    <ligand>
        <name>substrate</name>
    </ligand>
</feature>
<evidence type="ECO:0000256" key="4">
    <source>
        <dbReference type="ARBA" id="ARBA00022490"/>
    </source>
</evidence>
<dbReference type="RefSeq" id="WP_008543470.1">
    <property type="nucleotide sequence ID" value="NZ_JH605011.1"/>
</dbReference>
<dbReference type="InterPro" id="IPR018510">
    <property type="entry name" value="DAP_epimerase_AS"/>
</dbReference>
<evidence type="ECO:0000256" key="5">
    <source>
        <dbReference type="ARBA" id="ARBA00022605"/>
    </source>
</evidence>
<comment type="caution">
    <text evidence="11">The sequence shown here is derived from an EMBL/GenBank/DDBJ whole genome shotgun (WGS) entry which is preliminary data.</text>
</comment>
<dbReference type="NCBIfam" id="TIGR00652">
    <property type="entry name" value="DapF"/>
    <property type="match status" value="1"/>
</dbReference>
<organism evidence="11 12">
    <name type="scientific">Sutterella parvirubra YIT 11816</name>
    <dbReference type="NCBI Taxonomy" id="762967"/>
    <lineage>
        <taxon>Bacteria</taxon>
        <taxon>Pseudomonadati</taxon>
        <taxon>Pseudomonadota</taxon>
        <taxon>Betaproteobacteria</taxon>
        <taxon>Burkholderiales</taxon>
        <taxon>Sutterellaceae</taxon>
        <taxon>Sutterella</taxon>
    </lineage>
</organism>
<comment type="similarity">
    <text evidence="2 9">Belongs to the diaminopimelate epimerase family.</text>
</comment>
<feature type="binding site" evidence="9">
    <location>
        <begin position="211"/>
        <end position="212"/>
    </location>
    <ligand>
        <name>substrate</name>
    </ligand>
</feature>
<gene>
    <name evidence="9" type="primary">dapF</name>
    <name evidence="11" type="ORF">HMPREF9440_02195</name>
</gene>